<accession>A0A450SQS5</accession>
<proteinExistence type="predicted"/>
<reference evidence="11" key="1">
    <citation type="submission" date="2019-02" db="EMBL/GenBank/DDBJ databases">
        <authorList>
            <person name="Gruber-Vodicka R. H."/>
            <person name="Seah K. B. B."/>
        </authorList>
    </citation>
    <scope>NUCLEOTIDE SEQUENCE</scope>
    <source>
        <strain evidence="11">BECK_DK161</strain>
    </source>
</reference>
<dbReference type="InterPro" id="IPR040423">
    <property type="entry name" value="PEA_transferase"/>
</dbReference>
<evidence type="ECO:0000256" key="2">
    <source>
        <dbReference type="ARBA" id="ARBA00022475"/>
    </source>
</evidence>
<evidence type="ECO:0000256" key="1">
    <source>
        <dbReference type="ARBA" id="ARBA00004429"/>
    </source>
</evidence>
<keyword evidence="4 11" id="KW-0808">Transferase</keyword>
<sequence length="598" mass="67302">MIGCLALVRAQRIKPIRRNAAPSGVRWVSCKGASKDAFIGLIGPLNFRYLRHRKMMFTRTPDKKRRITATALILCVALFLVFFDNLTFFRRVLEVYPLSHENLGFLLSIPVLLAALIVFLLTLVGTRHTLKPLLIVLLPVSSLVAYFMDTYHVVMDKEMIRNVLRTDPGEGLDLLSIRLVLYVLLLGVLPAFWVYRTRIERLPGKRGALGKARDLGLSLLVIAGLVLIFSASYTVFFREHKPLRYYTNPTYYLYSLGAFLWERTDTVGGILRPVGEDARVSAADTDRELIILVVGEAARADRFSLNGYGRDTNPLLEKEDVIFLPHMHSCGTTTAYSLPCLFSHFPRQGFTGARGTDTENLLDVLGHSGHVHVLWRDNNSDSKGVALRVPNEDFKSPKINPVCDVECRDVGMLAGLQEVVDAQKKEDILIILHQMGNHGPAYYKRYPTAFARFTPTCDTNRLDECTPEAIGNTYDNAILYTDFFLSRVIAFLKQNSRKFETAMVYMSDHGESLGEHGLYLHGLPYAIAPQVQKHVAALLWFGDSFHEDIDRQLVLANADKPLSHDNLFHTILGLLEVETSVYDQTLDITHAKIADTPH</sequence>
<gene>
    <name evidence="11" type="ORF">BECKDK2373C_GA0170839_105311</name>
</gene>
<keyword evidence="3" id="KW-0997">Cell inner membrane</keyword>
<dbReference type="InterPro" id="IPR017850">
    <property type="entry name" value="Alkaline_phosphatase_core_sf"/>
</dbReference>
<dbReference type="CDD" id="cd16017">
    <property type="entry name" value="LptA"/>
    <property type="match status" value="1"/>
</dbReference>
<evidence type="ECO:0000256" key="5">
    <source>
        <dbReference type="ARBA" id="ARBA00022692"/>
    </source>
</evidence>
<dbReference type="GO" id="GO:0016776">
    <property type="term" value="F:phosphotransferase activity, phosphate group as acceptor"/>
    <property type="evidence" value="ECO:0007669"/>
    <property type="project" value="TreeGrafter"/>
</dbReference>
<evidence type="ECO:0000259" key="9">
    <source>
        <dbReference type="Pfam" id="PF00884"/>
    </source>
</evidence>
<keyword evidence="7 8" id="KW-0472">Membrane</keyword>
<evidence type="ECO:0000256" key="6">
    <source>
        <dbReference type="ARBA" id="ARBA00022989"/>
    </source>
</evidence>
<protein>
    <submittedName>
        <fullName evidence="11">Lipid A ethanolaminephosphotransferase</fullName>
    </submittedName>
</protein>
<dbReference type="NCBIfam" id="NF028537">
    <property type="entry name" value="P_eth_NH2_trans"/>
    <property type="match status" value="1"/>
</dbReference>
<keyword evidence="5 8" id="KW-0812">Transmembrane</keyword>
<evidence type="ECO:0000256" key="7">
    <source>
        <dbReference type="ARBA" id="ARBA00023136"/>
    </source>
</evidence>
<dbReference type="PANTHER" id="PTHR30443">
    <property type="entry name" value="INNER MEMBRANE PROTEIN"/>
    <property type="match status" value="1"/>
</dbReference>
<organism evidence="11">
    <name type="scientific">Candidatus Kentrum sp. DK</name>
    <dbReference type="NCBI Taxonomy" id="2126562"/>
    <lineage>
        <taxon>Bacteria</taxon>
        <taxon>Pseudomonadati</taxon>
        <taxon>Pseudomonadota</taxon>
        <taxon>Gammaproteobacteria</taxon>
        <taxon>Candidatus Kentrum</taxon>
    </lineage>
</organism>
<dbReference type="GO" id="GO:0009244">
    <property type="term" value="P:lipopolysaccharide core region biosynthetic process"/>
    <property type="evidence" value="ECO:0007669"/>
    <property type="project" value="TreeGrafter"/>
</dbReference>
<dbReference type="Gene3D" id="3.40.720.10">
    <property type="entry name" value="Alkaline Phosphatase, subunit A"/>
    <property type="match status" value="1"/>
</dbReference>
<evidence type="ECO:0000256" key="3">
    <source>
        <dbReference type="ARBA" id="ARBA00022519"/>
    </source>
</evidence>
<dbReference type="AlphaFoldDB" id="A0A450SQS5"/>
<dbReference type="InterPro" id="IPR000917">
    <property type="entry name" value="Sulfatase_N"/>
</dbReference>
<name>A0A450SQS5_9GAMM</name>
<evidence type="ECO:0000259" key="10">
    <source>
        <dbReference type="Pfam" id="PF08019"/>
    </source>
</evidence>
<dbReference type="Pfam" id="PF08019">
    <property type="entry name" value="EptA_B_N"/>
    <property type="match status" value="1"/>
</dbReference>
<feature type="domain" description="Sulfatase N-terminal" evidence="9">
    <location>
        <begin position="290"/>
        <end position="576"/>
    </location>
</feature>
<feature type="transmembrane region" description="Helical" evidence="8">
    <location>
        <begin position="66"/>
        <end position="83"/>
    </location>
</feature>
<feature type="domain" description="Phosphoethanolamine transferase N-terminal" evidence="10">
    <location>
        <begin position="114"/>
        <end position="260"/>
    </location>
</feature>
<dbReference type="InterPro" id="IPR012549">
    <property type="entry name" value="EptA-like_N"/>
</dbReference>
<dbReference type="InterPro" id="IPR058130">
    <property type="entry name" value="PEA_transf_C"/>
</dbReference>
<dbReference type="EMBL" id="CAADEY010000053">
    <property type="protein sequence ID" value="VFJ56374.1"/>
    <property type="molecule type" value="Genomic_DNA"/>
</dbReference>
<dbReference type="Pfam" id="PF00884">
    <property type="entry name" value="Sulfatase"/>
    <property type="match status" value="1"/>
</dbReference>
<evidence type="ECO:0000256" key="4">
    <source>
        <dbReference type="ARBA" id="ARBA00022679"/>
    </source>
</evidence>
<dbReference type="PANTHER" id="PTHR30443:SF0">
    <property type="entry name" value="PHOSPHOETHANOLAMINE TRANSFERASE EPTA"/>
    <property type="match status" value="1"/>
</dbReference>
<feature type="transmembrane region" description="Helical" evidence="8">
    <location>
        <begin position="174"/>
        <end position="195"/>
    </location>
</feature>
<feature type="transmembrane region" description="Helical" evidence="8">
    <location>
        <begin position="103"/>
        <end position="126"/>
    </location>
</feature>
<keyword evidence="2" id="KW-1003">Cell membrane</keyword>
<dbReference type="GO" id="GO:0005886">
    <property type="term" value="C:plasma membrane"/>
    <property type="evidence" value="ECO:0007669"/>
    <property type="project" value="UniProtKB-SubCell"/>
</dbReference>
<evidence type="ECO:0000256" key="8">
    <source>
        <dbReference type="SAM" id="Phobius"/>
    </source>
</evidence>
<keyword evidence="6 8" id="KW-1133">Transmembrane helix</keyword>
<evidence type="ECO:0000313" key="11">
    <source>
        <dbReference type="EMBL" id="VFJ56374.1"/>
    </source>
</evidence>
<feature type="transmembrane region" description="Helical" evidence="8">
    <location>
        <begin position="215"/>
        <end position="236"/>
    </location>
</feature>
<dbReference type="SUPFAM" id="SSF53649">
    <property type="entry name" value="Alkaline phosphatase-like"/>
    <property type="match status" value="1"/>
</dbReference>
<comment type="subcellular location">
    <subcellularLocation>
        <location evidence="1">Cell inner membrane</location>
        <topology evidence="1">Multi-pass membrane protein</topology>
    </subcellularLocation>
</comment>
<feature type="transmembrane region" description="Helical" evidence="8">
    <location>
        <begin position="133"/>
        <end position="154"/>
    </location>
</feature>